<dbReference type="EMBL" id="AVOT02076066">
    <property type="protein sequence ID" value="MBW0564604.1"/>
    <property type="molecule type" value="Genomic_DNA"/>
</dbReference>
<feature type="region of interest" description="Disordered" evidence="1">
    <location>
        <begin position="85"/>
        <end position="130"/>
    </location>
</feature>
<evidence type="ECO:0000313" key="2">
    <source>
        <dbReference type="EMBL" id="MBW0564604.1"/>
    </source>
</evidence>
<dbReference type="Proteomes" id="UP000765509">
    <property type="component" value="Unassembled WGS sequence"/>
</dbReference>
<name>A0A9Q3PK19_9BASI</name>
<comment type="caution">
    <text evidence="2">The sequence shown here is derived from an EMBL/GenBank/DDBJ whole genome shotgun (WGS) entry which is preliminary data.</text>
</comment>
<organism evidence="2 3">
    <name type="scientific">Austropuccinia psidii MF-1</name>
    <dbReference type="NCBI Taxonomy" id="1389203"/>
    <lineage>
        <taxon>Eukaryota</taxon>
        <taxon>Fungi</taxon>
        <taxon>Dikarya</taxon>
        <taxon>Basidiomycota</taxon>
        <taxon>Pucciniomycotina</taxon>
        <taxon>Pucciniomycetes</taxon>
        <taxon>Pucciniales</taxon>
        <taxon>Sphaerophragmiaceae</taxon>
        <taxon>Austropuccinia</taxon>
    </lineage>
</organism>
<evidence type="ECO:0000256" key="1">
    <source>
        <dbReference type="SAM" id="MobiDB-lite"/>
    </source>
</evidence>
<dbReference type="AlphaFoldDB" id="A0A9Q3PK19"/>
<accession>A0A9Q3PK19</accession>
<proteinExistence type="predicted"/>
<evidence type="ECO:0000313" key="3">
    <source>
        <dbReference type="Proteomes" id="UP000765509"/>
    </source>
</evidence>
<protein>
    <submittedName>
        <fullName evidence="2">Uncharacterized protein</fullName>
    </submittedName>
</protein>
<feature type="region of interest" description="Disordered" evidence="1">
    <location>
        <begin position="1"/>
        <end position="24"/>
    </location>
</feature>
<reference evidence="2" key="1">
    <citation type="submission" date="2021-03" db="EMBL/GenBank/DDBJ databases">
        <title>Draft genome sequence of rust myrtle Austropuccinia psidii MF-1, a brazilian biotype.</title>
        <authorList>
            <person name="Quecine M.C."/>
            <person name="Pachon D.M.R."/>
            <person name="Bonatelli M.L."/>
            <person name="Correr F.H."/>
            <person name="Franceschini L.M."/>
            <person name="Leite T.F."/>
            <person name="Margarido G.R.A."/>
            <person name="Almeida C.A."/>
            <person name="Ferrarezi J.A."/>
            <person name="Labate C.A."/>
        </authorList>
    </citation>
    <scope>NUCLEOTIDE SEQUENCE</scope>
    <source>
        <strain evidence="2">MF-1</strain>
    </source>
</reference>
<keyword evidence="3" id="KW-1185">Reference proteome</keyword>
<dbReference type="OrthoDB" id="1029639at2759"/>
<feature type="compositionally biased region" description="Basic and acidic residues" evidence="1">
    <location>
        <begin position="15"/>
        <end position="24"/>
    </location>
</feature>
<gene>
    <name evidence="2" type="ORF">O181_104319</name>
</gene>
<sequence length="130" mass="14245">MVSGPFSMHSAGKQHYSEYPKQEGKQTVVKGQIDFDVGFYPCLQMKFQPFDTCESDAEKLKTDNTSEIASTVEAVFEDTVSVLNPTESNDLVGPSERSALNSKPNDDNSKSIVEQVGKLNGPSLTSKSYQ</sequence>